<dbReference type="AlphaFoldDB" id="A0A6A6QBR6"/>
<organism evidence="1 2">
    <name type="scientific">Lophium mytilinum</name>
    <dbReference type="NCBI Taxonomy" id="390894"/>
    <lineage>
        <taxon>Eukaryota</taxon>
        <taxon>Fungi</taxon>
        <taxon>Dikarya</taxon>
        <taxon>Ascomycota</taxon>
        <taxon>Pezizomycotina</taxon>
        <taxon>Dothideomycetes</taxon>
        <taxon>Pleosporomycetidae</taxon>
        <taxon>Mytilinidiales</taxon>
        <taxon>Mytilinidiaceae</taxon>
        <taxon>Lophium</taxon>
    </lineage>
</organism>
<dbReference type="InterPro" id="IPR007174">
    <property type="entry name" value="Las1"/>
</dbReference>
<protein>
    <submittedName>
        <fullName evidence="1">Las1-domain-containing protein</fullName>
    </submittedName>
</protein>
<gene>
    <name evidence="1" type="ORF">BU16DRAFT_167341</name>
</gene>
<dbReference type="PANTHER" id="PTHR15002">
    <property type="entry name" value="RIBOSOMAL BIOGENESIS PROTEIN LAS1L"/>
    <property type="match status" value="1"/>
</dbReference>
<dbReference type="OrthoDB" id="10263222at2759"/>
<dbReference type="GO" id="GO:0000470">
    <property type="term" value="P:maturation of LSU-rRNA"/>
    <property type="evidence" value="ECO:0007669"/>
    <property type="project" value="TreeGrafter"/>
</dbReference>
<accession>A0A6A6QBR6</accession>
<dbReference type="GO" id="GO:0000460">
    <property type="term" value="P:maturation of 5.8S rRNA"/>
    <property type="evidence" value="ECO:0007669"/>
    <property type="project" value="TreeGrafter"/>
</dbReference>
<dbReference type="PANTHER" id="PTHR15002:SF0">
    <property type="entry name" value="RIBOSOMAL BIOGENESIS PROTEIN LAS1L"/>
    <property type="match status" value="1"/>
</dbReference>
<dbReference type="GO" id="GO:0030687">
    <property type="term" value="C:preribosome, large subunit precursor"/>
    <property type="evidence" value="ECO:0007669"/>
    <property type="project" value="TreeGrafter"/>
</dbReference>
<evidence type="ECO:0000313" key="2">
    <source>
        <dbReference type="Proteomes" id="UP000799750"/>
    </source>
</evidence>
<dbReference type="Pfam" id="PF04031">
    <property type="entry name" value="Las1"/>
    <property type="match status" value="1"/>
</dbReference>
<dbReference type="EMBL" id="MU004198">
    <property type="protein sequence ID" value="KAF2489908.1"/>
    <property type="molecule type" value="Genomic_DNA"/>
</dbReference>
<name>A0A6A6QBR6_9PEZI</name>
<proteinExistence type="predicted"/>
<dbReference type="Proteomes" id="UP000799750">
    <property type="component" value="Unassembled WGS sequence"/>
</dbReference>
<reference evidence="1" key="1">
    <citation type="journal article" date="2020" name="Stud. Mycol.">
        <title>101 Dothideomycetes genomes: a test case for predicting lifestyles and emergence of pathogens.</title>
        <authorList>
            <person name="Haridas S."/>
            <person name="Albert R."/>
            <person name="Binder M."/>
            <person name="Bloem J."/>
            <person name="Labutti K."/>
            <person name="Salamov A."/>
            <person name="Andreopoulos B."/>
            <person name="Baker S."/>
            <person name="Barry K."/>
            <person name="Bills G."/>
            <person name="Bluhm B."/>
            <person name="Cannon C."/>
            <person name="Castanera R."/>
            <person name="Culley D."/>
            <person name="Daum C."/>
            <person name="Ezra D."/>
            <person name="Gonzalez J."/>
            <person name="Henrissat B."/>
            <person name="Kuo A."/>
            <person name="Liang C."/>
            <person name="Lipzen A."/>
            <person name="Lutzoni F."/>
            <person name="Magnuson J."/>
            <person name="Mondo S."/>
            <person name="Nolan M."/>
            <person name="Ohm R."/>
            <person name="Pangilinan J."/>
            <person name="Park H.-J."/>
            <person name="Ramirez L."/>
            <person name="Alfaro M."/>
            <person name="Sun H."/>
            <person name="Tritt A."/>
            <person name="Yoshinaga Y."/>
            <person name="Zwiers L.-H."/>
            <person name="Turgeon B."/>
            <person name="Goodwin S."/>
            <person name="Spatafora J."/>
            <person name="Crous P."/>
            <person name="Grigoriev I."/>
        </authorList>
    </citation>
    <scope>NUCLEOTIDE SEQUENCE</scope>
    <source>
        <strain evidence="1">CBS 269.34</strain>
    </source>
</reference>
<dbReference type="GO" id="GO:0090730">
    <property type="term" value="C:Las1 complex"/>
    <property type="evidence" value="ECO:0007669"/>
    <property type="project" value="InterPro"/>
</dbReference>
<evidence type="ECO:0000313" key="1">
    <source>
        <dbReference type="EMBL" id="KAF2489908.1"/>
    </source>
</evidence>
<dbReference type="GO" id="GO:0004519">
    <property type="term" value="F:endonuclease activity"/>
    <property type="evidence" value="ECO:0007669"/>
    <property type="project" value="InterPro"/>
</dbReference>
<sequence>MPRFIVTPWRDLAELMKIRGQLYQFGEFEQDDRRQEAVNQVLAWRTRKADFPLALESTCVLVEATVQDGGGVLSTHSVRMLYASAISRFVTGFCDTTQDTSYKQSMHQRAAELKLPLSLVEIRHEITHRDLPSLIRLRENAKKSLDWLWRWYWLQLEVMFDTPDETTKQRNVDGARDDLQVALNAYVPSRIDDIRNKTTQKSTPAEVARTEIIRICQGKEECLQLLAELLTTPNGKAKCLIPAEKASSMDGAYLIWDKLLLQLHTHQVGFLSILLTQMVDFLSEPSAKNGSYETIKDALFEWILHFLSQKPWKACLGKSQITLTEEVLAKCLLSVTTWTTKLADALVKKGDKEFQKDWMPLVEIAEGREVNADASLTSTPTKGTEALPARKGWTKRRGLWPQSAIGALPQETDYQNQLAVNKLIEEAGNEEVE</sequence>
<keyword evidence="2" id="KW-1185">Reference proteome</keyword>